<gene>
    <name evidence="1" type="ORF">M9Y10_027890</name>
</gene>
<dbReference type="EMBL" id="JAPFFF010000043">
    <property type="protein sequence ID" value="KAK8841053.1"/>
    <property type="molecule type" value="Genomic_DNA"/>
</dbReference>
<comment type="caution">
    <text evidence="1">The sequence shown here is derived from an EMBL/GenBank/DDBJ whole genome shotgun (WGS) entry which is preliminary data.</text>
</comment>
<keyword evidence="2" id="KW-1185">Reference proteome</keyword>
<name>A0ABR2H5B5_9EUKA</name>
<dbReference type="Proteomes" id="UP001470230">
    <property type="component" value="Unassembled WGS sequence"/>
</dbReference>
<proteinExistence type="predicted"/>
<organism evidence="1 2">
    <name type="scientific">Tritrichomonas musculus</name>
    <dbReference type="NCBI Taxonomy" id="1915356"/>
    <lineage>
        <taxon>Eukaryota</taxon>
        <taxon>Metamonada</taxon>
        <taxon>Parabasalia</taxon>
        <taxon>Tritrichomonadida</taxon>
        <taxon>Tritrichomonadidae</taxon>
        <taxon>Tritrichomonas</taxon>
    </lineage>
</organism>
<reference evidence="1 2" key="1">
    <citation type="submission" date="2024-04" db="EMBL/GenBank/DDBJ databases">
        <title>Tritrichomonas musculus Genome.</title>
        <authorList>
            <person name="Alves-Ferreira E."/>
            <person name="Grigg M."/>
            <person name="Lorenzi H."/>
            <person name="Galac M."/>
        </authorList>
    </citation>
    <scope>NUCLEOTIDE SEQUENCE [LARGE SCALE GENOMIC DNA]</scope>
    <source>
        <strain evidence="1 2">EAF2021</strain>
    </source>
</reference>
<accession>A0ABR2H5B5</accession>
<evidence type="ECO:0000313" key="2">
    <source>
        <dbReference type="Proteomes" id="UP001470230"/>
    </source>
</evidence>
<sequence>MTLEFIAPQIVIKKRATSWDIYQSKIHEDQIYYNGQLLTEKLNKVYRDILIDYAAISFIKESGKISETITEENEEDYFCLKRLCYEFGLDLRDLTQIKGYEEIINRNNLAVHLMAASRITSASYDKLGFELINGLGGFKEIIDKVEENITSLQ</sequence>
<evidence type="ECO:0000313" key="1">
    <source>
        <dbReference type="EMBL" id="KAK8841053.1"/>
    </source>
</evidence>
<protein>
    <submittedName>
        <fullName evidence="1">Uncharacterized protein</fullName>
    </submittedName>
</protein>